<dbReference type="AlphaFoldDB" id="A0A432XWK3"/>
<name>A0A432XWK3_9GAMM</name>
<evidence type="ECO:0000313" key="1">
    <source>
        <dbReference type="EMBL" id="RUO53079.1"/>
    </source>
</evidence>
<comment type="caution">
    <text evidence="1">The sequence shown here is derived from an EMBL/GenBank/DDBJ whole genome shotgun (WGS) entry which is preliminary data.</text>
</comment>
<keyword evidence="2" id="KW-1185">Reference proteome</keyword>
<dbReference type="Pfam" id="PF12514">
    <property type="entry name" value="DUF3718"/>
    <property type="match status" value="1"/>
</dbReference>
<protein>
    <recommendedName>
        <fullName evidence="3">DUF3718 domain-containing protein</fullName>
    </recommendedName>
</protein>
<evidence type="ECO:0000313" key="2">
    <source>
        <dbReference type="Proteomes" id="UP000287198"/>
    </source>
</evidence>
<proteinExistence type="predicted"/>
<dbReference type="InterPro" id="IPR022193">
    <property type="entry name" value="DUF3718"/>
</dbReference>
<dbReference type="Proteomes" id="UP000287198">
    <property type="component" value="Unassembled WGS sequence"/>
</dbReference>
<dbReference type="EMBL" id="PIPW01000002">
    <property type="protein sequence ID" value="RUO53079.1"/>
    <property type="molecule type" value="Genomic_DNA"/>
</dbReference>
<gene>
    <name evidence="1" type="ORF">CWI69_08635</name>
</gene>
<sequence length="137" mass="15591">MNWGLPMLKTVTSWLAATTAAFVLIPLMQPVAAQSYVESEEVALIFCSYVRDNHTVRLQRKLRDLRIRLRDVYAHIRCNDATLIQFAVKNNANDIGSFIARSVSADVIEKAGDYRWLREQNLLQTPIGEALAPRFQN</sequence>
<reference evidence="2" key="1">
    <citation type="journal article" date="2018" name="Front. Microbiol.">
        <title>Genome-Based Analysis Reveals the Taxonomy and Diversity of the Family Idiomarinaceae.</title>
        <authorList>
            <person name="Liu Y."/>
            <person name="Lai Q."/>
            <person name="Shao Z."/>
        </authorList>
    </citation>
    <scope>NUCLEOTIDE SEQUENCE [LARGE SCALE GENOMIC DNA]</scope>
    <source>
        <strain evidence="2">BH195</strain>
    </source>
</reference>
<accession>A0A432XWK3</accession>
<organism evidence="1 2">
    <name type="scientific">Pseudidiomarina halophila</name>
    <dbReference type="NCBI Taxonomy" id="1449799"/>
    <lineage>
        <taxon>Bacteria</taxon>
        <taxon>Pseudomonadati</taxon>
        <taxon>Pseudomonadota</taxon>
        <taxon>Gammaproteobacteria</taxon>
        <taxon>Alteromonadales</taxon>
        <taxon>Idiomarinaceae</taxon>
        <taxon>Pseudidiomarina</taxon>
    </lineage>
</organism>
<evidence type="ECO:0008006" key="3">
    <source>
        <dbReference type="Google" id="ProtNLM"/>
    </source>
</evidence>